<keyword evidence="1" id="KW-0479">Metal-binding</keyword>
<keyword evidence="7" id="KW-1185">Reference proteome</keyword>
<dbReference type="InterPro" id="IPR023696">
    <property type="entry name" value="Ureohydrolase_dom_sf"/>
</dbReference>
<keyword evidence="2" id="KW-0378">Hydrolase</keyword>
<comment type="caution">
    <text evidence="6">The sequence shown here is derived from an EMBL/GenBank/DDBJ whole genome shotgun (WGS) entry which is preliminary data.</text>
</comment>
<accession>A0ABW2C1I8</accession>
<feature type="region of interest" description="Disordered" evidence="5">
    <location>
        <begin position="247"/>
        <end position="289"/>
    </location>
</feature>
<evidence type="ECO:0000256" key="3">
    <source>
        <dbReference type="ARBA" id="ARBA00023211"/>
    </source>
</evidence>
<evidence type="ECO:0000313" key="7">
    <source>
        <dbReference type="Proteomes" id="UP001596337"/>
    </source>
</evidence>
<dbReference type="PANTHER" id="PTHR43782:SF3">
    <property type="entry name" value="ARGINASE"/>
    <property type="match status" value="1"/>
</dbReference>
<gene>
    <name evidence="6" type="ORF">ACFQGD_17760</name>
</gene>
<evidence type="ECO:0000256" key="1">
    <source>
        <dbReference type="ARBA" id="ARBA00022723"/>
    </source>
</evidence>
<comment type="similarity">
    <text evidence="4">Belongs to the arginase family.</text>
</comment>
<dbReference type="Gene3D" id="3.40.800.10">
    <property type="entry name" value="Ureohydrolase domain"/>
    <property type="match status" value="1"/>
</dbReference>
<dbReference type="PANTHER" id="PTHR43782">
    <property type="entry name" value="ARGINASE"/>
    <property type="match status" value="1"/>
</dbReference>
<evidence type="ECO:0000313" key="6">
    <source>
        <dbReference type="EMBL" id="MFC6868993.1"/>
    </source>
</evidence>
<evidence type="ECO:0000256" key="4">
    <source>
        <dbReference type="PROSITE-ProRule" id="PRU00742"/>
    </source>
</evidence>
<keyword evidence="3" id="KW-0464">Manganese</keyword>
<dbReference type="InterPro" id="IPR006035">
    <property type="entry name" value="Ureohydrolase"/>
</dbReference>
<protein>
    <submittedName>
        <fullName evidence="6">Arginase family protein</fullName>
    </submittedName>
</protein>
<dbReference type="Pfam" id="PF00491">
    <property type="entry name" value="Arginase"/>
    <property type="match status" value="1"/>
</dbReference>
<name>A0ABW2C1I8_9PSEU</name>
<dbReference type="PRINTS" id="PR00116">
    <property type="entry name" value="ARGINASE"/>
</dbReference>
<reference evidence="7" key="1">
    <citation type="journal article" date="2019" name="Int. J. Syst. Evol. Microbiol.">
        <title>The Global Catalogue of Microorganisms (GCM) 10K type strain sequencing project: providing services to taxonomists for standard genome sequencing and annotation.</title>
        <authorList>
            <consortium name="The Broad Institute Genomics Platform"/>
            <consortium name="The Broad Institute Genome Sequencing Center for Infectious Disease"/>
            <person name="Wu L."/>
            <person name="Ma J."/>
        </authorList>
    </citation>
    <scope>NUCLEOTIDE SEQUENCE [LARGE SCALE GENOMIC DNA]</scope>
    <source>
        <strain evidence="7">KCTC 32255</strain>
    </source>
</reference>
<dbReference type="RefSeq" id="WP_345402983.1">
    <property type="nucleotide sequence ID" value="NZ_BAABLA010000113.1"/>
</dbReference>
<organism evidence="6 7">
    <name type="scientific">Haloechinothrix salitolerans</name>
    <dbReference type="NCBI Taxonomy" id="926830"/>
    <lineage>
        <taxon>Bacteria</taxon>
        <taxon>Bacillati</taxon>
        <taxon>Actinomycetota</taxon>
        <taxon>Actinomycetes</taxon>
        <taxon>Pseudonocardiales</taxon>
        <taxon>Pseudonocardiaceae</taxon>
        <taxon>Haloechinothrix</taxon>
    </lineage>
</organism>
<evidence type="ECO:0000256" key="2">
    <source>
        <dbReference type="ARBA" id="ARBA00022801"/>
    </source>
</evidence>
<dbReference type="EMBL" id="JBHSXX010000001">
    <property type="protein sequence ID" value="MFC6868993.1"/>
    <property type="molecule type" value="Genomic_DNA"/>
</dbReference>
<sequence length="310" mass="32828">MRTISVPYHLDEYVSGFEAPLPPERTITAELADGDVWARMADLYRPVADTVADNAQRGERSLVMSSDCTTSLAVVAGLQHAGQAPSVVWFDAHGDVQTLETSTSGYLGGIPLRLIAGYRTELIADAIDLTPVAEDAIVLVDARDLDPPERAYLERSRIRHVAIDELATDVLPSGPIYLHIDLDVINPEYLSGQLFPAAGGPTVQAVAQAVSRVVDVGRVAAVGLGCTWRPGHGAAARVQAVVDAAIRNSPAPGDRPGGTFDPKARPAEYPHATRAPRQPPKGPTAPVTGWLSRLGRVSRISAGGSLMIGE</sequence>
<dbReference type="Proteomes" id="UP001596337">
    <property type="component" value="Unassembled WGS sequence"/>
</dbReference>
<proteinExistence type="inferred from homology"/>
<evidence type="ECO:0000256" key="5">
    <source>
        <dbReference type="SAM" id="MobiDB-lite"/>
    </source>
</evidence>
<dbReference type="SUPFAM" id="SSF52768">
    <property type="entry name" value="Arginase/deacetylase"/>
    <property type="match status" value="1"/>
</dbReference>
<dbReference type="PROSITE" id="PS51409">
    <property type="entry name" value="ARGINASE_2"/>
    <property type="match status" value="1"/>
</dbReference>